<keyword evidence="6" id="KW-1185">Reference proteome</keyword>
<dbReference type="PRINTS" id="PR00069">
    <property type="entry name" value="ALDKETRDTASE"/>
</dbReference>
<dbReference type="InterPro" id="IPR011032">
    <property type="entry name" value="GroES-like_sf"/>
</dbReference>
<dbReference type="PANTHER" id="PTHR43625:SF40">
    <property type="entry name" value="ALDO-KETO REDUCTASE YAKC [NADP(+)]"/>
    <property type="match status" value="1"/>
</dbReference>
<evidence type="ECO:0000259" key="3">
    <source>
        <dbReference type="Pfam" id="PF00248"/>
    </source>
</evidence>
<dbReference type="SUPFAM" id="SSF51735">
    <property type="entry name" value="NAD(P)-binding Rossmann-fold domains"/>
    <property type="match status" value="1"/>
</dbReference>
<dbReference type="Proteomes" id="UP001596074">
    <property type="component" value="Unassembled WGS sequence"/>
</dbReference>
<feature type="compositionally biased region" description="Basic residues" evidence="2">
    <location>
        <begin position="258"/>
        <end position="268"/>
    </location>
</feature>
<evidence type="ECO:0000256" key="2">
    <source>
        <dbReference type="SAM" id="MobiDB-lite"/>
    </source>
</evidence>
<dbReference type="CDD" id="cd19076">
    <property type="entry name" value="AKR_AKR13A_13D"/>
    <property type="match status" value="1"/>
</dbReference>
<dbReference type="Pfam" id="PF00248">
    <property type="entry name" value="Aldo_ket_red"/>
    <property type="match status" value="1"/>
</dbReference>
<sequence>MRATLIYGAGDVRVEDVPDPVLREPTDALVRVLRSCIRGSDLWPSGVVKDTGSRVSGLERGDVVVAPFVWADNTCDFCRAGLQTSCRHGGQWGAPGVDGGQGEAVRVPQAEGTLVKLPVGEDSALPTLSEVFPTGHHCAVTAGVNPRATVTVIGDGAVGLSAVPGAERIILMGRHKDRTGRGRDFGATDVVAEGVERVRELTGGDGTHTVLERVGLEQAIETVFGAVRHGQPGRRPAVPMGFPPAQHHPDRRGGPGPRVHRGAAARHPGRPDRAGPGVRHHDRPGPGARRLPRDGRPPGPQSPPDEKRRTMKHTTLGDLDVSRIGLGTMGMSFGYTGAGSDDAESIRTIHRALELGVTFLDTAEVYGPYLNEELLARALKGRRDQVVLATKFGMISHAHGELGRLDSSPANVRRAVEGSLARLGTDHIDLYYQHRVDPGTPIEETVGALAELVEQGKIGHIGLSEAGPDTIRRAHAVHPVTAVQSEYSLWTRDVEERVIPVVRELGIGFVPYSPLGHGFLTGQIRSPEQFDETDWRRTSPRFTGENFERNLALADQVQAIAAEAGRTPAQVALAWLLAKGEHIVPIPGTKRVSRVEENVAADGVELTPDQIHSLDNLPPAAGDDHNEEQMQMIER</sequence>
<dbReference type="Gene3D" id="3.90.180.10">
    <property type="entry name" value="Medium-chain alcohol dehydrogenases, catalytic domain"/>
    <property type="match status" value="2"/>
</dbReference>
<comment type="caution">
    <text evidence="5">The sequence shown here is derived from an EMBL/GenBank/DDBJ whole genome shotgun (WGS) entry which is preliminary data.</text>
</comment>
<dbReference type="InterPro" id="IPR023210">
    <property type="entry name" value="NADP_OxRdtase_dom"/>
</dbReference>
<dbReference type="SUPFAM" id="SSF51430">
    <property type="entry name" value="NAD(P)-linked oxidoreductase"/>
    <property type="match status" value="1"/>
</dbReference>
<dbReference type="Pfam" id="PF08240">
    <property type="entry name" value="ADH_N"/>
    <property type="match status" value="1"/>
</dbReference>
<dbReference type="Gene3D" id="3.20.20.100">
    <property type="entry name" value="NADP-dependent oxidoreductase domain"/>
    <property type="match status" value="1"/>
</dbReference>
<dbReference type="InterPro" id="IPR013154">
    <property type="entry name" value="ADH-like_N"/>
</dbReference>
<proteinExistence type="predicted"/>
<keyword evidence="1" id="KW-0560">Oxidoreductase</keyword>
<evidence type="ECO:0000259" key="4">
    <source>
        <dbReference type="Pfam" id="PF08240"/>
    </source>
</evidence>
<dbReference type="SUPFAM" id="SSF50129">
    <property type="entry name" value="GroES-like"/>
    <property type="match status" value="1"/>
</dbReference>
<dbReference type="InterPro" id="IPR020471">
    <property type="entry name" value="AKR"/>
</dbReference>
<evidence type="ECO:0000313" key="6">
    <source>
        <dbReference type="Proteomes" id="UP001596074"/>
    </source>
</evidence>
<dbReference type="Gene3D" id="3.40.50.720">
    <property type="entry name" value="NAD(P)-binding Rossmann-like Domain"/>
    <property type="match status" value="1"/>
</dbReference>
<gene>
    <name evidence="5" type="ORF">ACFPZN_39015</name>
</gene>
<dbReference type="InterPro" id="IPR050791">
    <property type="entry name" value="Aldo-Keto_reductase"/>
</dbReference>
<feature type="region of interest" description="Disordered" evidence="2">
    <location>
        <begin position="610"/>
        <end position="635"/>
    </location>
</feature>
<dbReference type="PANTHER" id="PTHR43625">
    <property type="entry name" value="AFLATOXIN B1 ALDEHYDE REDUCTASE"/>
    <property type="match status" value="1"/>
</dbReference>
<dbReference type="InterPro" id="IPR036291">
    <property type="entry name" value="NAD(P)-bd_dom_sf"/>
</dbReference>
<name>A0ABW1ABW8_9ACTN</name>
<evidence type="ECO:0000313" key="5">
    <source>
        <dbReference type="EMBL" id="MFC5751644.1"/>
    </source>
</evidence>
<reference evidence="6" key="1">
    <citation type="journal article" date="2019" name="Int. J. Syst. Evol. Microbiol.">
        <title>The Global Catalogue of Microorganisms (GCM) 10K type strain sequencing project: providing services to taxonomists for standard genome sequencing and annotation.</title>
        <authorList>
            <consortium name="The Broad Institute Genomics Platform"/>
            <consortium name="The Broad Institute Genome Sequencing Center for Infectious Disease"/>
            <person name="Wu L."/>
            <person name="Ma J."/>
        </authorList>
    </citation>
    <scope>NUCLEOTIDE SEQUENCE [LARGE SCALE GENOMIC DNA]</scope>
    <source>
        <strain evidence="6">KCTC 42087</strain>
    </source>
</reference>
<dbReference type="InterPro" id="IPR036812">
    <property type="entry name" value="NAD(P)_OxRdtase_dom_sf"/>
</dbReference>
<dbReference type="EMBL" id="JBHSON010000073">
    <property type="protein sequence ID" value="MFC5751644.1"/>
    <property type="molecule type" value="Genomic_DNA"/>
</dbReference>
<feature type="domain" description="NADP-dependent oxidoreductase" evidence="3">
    <location>
        <begin position="323"/>
        <end position="616"/>
    </location>
</feature>
<protein>
    <submittedName>
        <fullName evidence="5">Aldo/keto reductase</fullName>
    </submittedName>
</protein>
<dbReference type="RefSeq" id="WP_378287580.1">
    <property type="nucleotide sequence ID" value="NZ_JBHSON010000073.1"/>
</dbReference>
<feature type="domain" description="Alcohol dehydrogenase-like N-terminal" evidence="4">
    <location>
        <begin position="45"/>
        <end position="118"/>
    </location>
</feature>
<evidence type="ECO:0000256" key="1">
    <source>
        <dbReference type="ARBA" id="ARBA00023002"/>
    </source>
</evidence>
<accession>A0ABW1ABW8</accession>
<feature type="compositionally biased region" description="Basic and acidic residues" evidence="2">
    <location>
        <begin position="622"/>
        <end position="635"/>
    </location>
</feature>
<organism evidence="5 6">
    <name type="scientific">Actinomadura rugatobispora</name>
    <dbReference type="NCBI Taxonomy" id="1994"/>
    <lineage>
        <taxon>Bacteria</taxon>
        <taxon>Bacillati</taxon>
        <taxon>Actinomycetota</taxon>
        <taxon>Actinomycetes</taxon>
        <taxon>Streptosporangiales</taxon>
        <taxon>Thermomonosporaceae</taxon>
        <taxon>Actinomadura</taxon>
    </lineage>
</organism>
<feature type="region of interest" description="Disordered" evidence="2">
    <location>
        <begin position="229"/>
        <end position="317"/>
    </location>
</feature>